<sequence>MIFLFKGKSLAMNNLLF</sequence>
<reference evidence="1" key="1">
    <citation type="submission" date="2014-11" db="EMBL/GenBank/DDBJ databases">
        <authorList>
            <person name="Amaro Gonzalez C."/>
        </authorList>
    </citation>
    <scope>NUCLEOTIDE SEQUENCE</scope>
</reference>
<reference evidence="1" key="2">
    <citation type="journal article" date="2015" name="Fish Shellfish Immunol.">
        <title>Early steps in the European eel (Anguilla anguilla)-Vibrio vulnificus interaction in the gills: Role of the RtxA13 toxin.</title>
        <authorList>
            <person name="Callol A."/>
            <person name="Pajuelo D."/>
            <person name="Ebbesson L."/>
            <person name="Teles M."/>
            <person name="MacKenzie S."/>
            <person name="Amaro C."/>
        </authorList>
    </citation>
    <scope>NUCLEOTIDE SEQUENCE</scope>
</reference>
<accession>A0A0E9PYN6</accession>
<name>A0A0E9PYN6_ANGAN</name>
<dbReference type="EMBL" id="GBXM01099594">
    <property type="protein sequence ID" value="JAH08983.1"/>
    <property type="molecule type" value="Transcribed_RNA"/>
</dbReference>
<dbReference type="AlphaFoldDB" id="A0A0E9PYN6"/>
<protein>
    <submittedName>
        <fullName evidence="1">Uncharacterized protein</fullName>
    </submittedName>
</protein>
<organism evidence="1">
    <name type="scientific">Anguilla anguilla</name>
    <name type="common">European freshwater eel</name>
    <name type="synonym">Muraena anguilla</name>
    <dbReference type="NCBI Taxonomy" id="7936"/>
    <lineage>
        <taxon>Eukaryota</taxon>
        <taxon>Metazoa</taxon>
        <taxon>Chordata</taxon>
        <taxon>Craniata</taxon>
        <taxon>Vertebrata</taxon>
        <taxon>Euteleostomi</taxon>
        <taxon>Actinopterygii</taxon>
        <taxon>Neopterygii</taxon>
        <taxon>Teleostei</taxon>
        <taxon>Anguilliformes</taxon>
        <taxon>Anguillidae</taxon>
        <taxon>Anguilla</taxon>
    </lineage>
</organism>
<proteinExistence type="predicted"/>
<evidence type="ECO:0000313" key="1">
    <source>
        <dbReference type="EMBL" id="JAH08983.1"/>
    </source>
</evidence>